<dbReference type="SUPFAM" id="SSF56601">
    <property type="entry name" value="beta-lactamase/transpeptidase-like"/>
    <property type="match status" value="1"/>
</dbReference>
<dbReference type="PANTHER" id="PTHR30480:SF13">
    <property type="entry name" value="BETA-HEXOSAMINIDASE"/>
    <property type="match status" value="1"/>
</dbReference>
<dbReference type="eggNOG" id="COG1472">
    <property type="taxonomic scope" value="Bacteria"/>
</dbReference>
<keyword evidence="6" id="KW-0732">Signal</keyword>
<organism evidence="9 10">
    <name type="scientific">Bacteroides stercorirosoris</name>
    <dbReference type="NCBI Taxonomy" id="871324"/>
    <lineage>
        <taxon>Bacteria</taxon>
        <taxon>Pseudomonadati</taxon>
        <taxon>Bacteroidota</taxon>
        <taxon>Bacteroidia</taxon>
        <taxon>Bacteroidales</taxon>
        <taxon>Bacteroidaceae</taxon>
        <taxon>Bacteroides</taxon>
    </lineage>
</organism>
<dbReference type="EC" id="3.2.1.52" evidence="3"/>
<dbReference type="RefSeq" id="WP_073313122.1">
    <property type="nucleotide sequence ID" value="NZ_FQZN01000007.1"/>
</dbReference>
<evidence type="ECO:0000256" key="4">
    <source>
        <dbReference type="ARBA" id="ARBA00022801"/>
    </source>
</evidence>
<dbReference type="Pfam" id="PF00144">
    <property type="entry name" value="Beta-lactamase"/>
    <property type="match status" value="1"/>
</dbReference>
<dbReference type="Proteomes" id="UP000184192">
    <property type="component" value="Unassembled WGS sequence"/>
</dbReference>
<keyword evidence="10" id="KW-1185">Reference proteome</keyword>
<sequence length="1058" mass="116801">MKKLFLSLLIICGCFARFDAQAQRLPAQQSPVSPVEPIMIRQLSGNEQCRQWVDSVLNKMNLKERIGQLFIYTIAPQQNKANRDLLRKVVDDYKVGGLLFSGGLIENQVALTNEAQKMADIPLMITFDGEWGLSMRLRGTPVFPRNMVLGCIQDNELLYEYGREMARQCRELGVQVNFAPVADVNINPKNPVINTRSFGESPANVADKVIAYSRGLEEGGVLSVSKHFPGHGDTDVDSHHSLPMLSFSRARLDSVELYPFRKAIQVGLSGMMVGHLEVPVLEPKRGVPSSLSRKVVHDLLTQEMKFQGLVFTDALAMKGVSTTDQTVCLKALKAGHDLLLVPRRIKEEVDAVLDAVKSGELTEAEIEAKCRKVLTYKYALGLSKKPFVRLSGLGNRINTAHTRDLIRRLNQAAIIVLQNKDNMLPLDAGTPEVAVLNVGDAKEIQPFLKELSGYIKASASGGMHNAVPAVFQLKKELPEAARKQLRDSLSQYKRILVCVTDHRLIPYQAFFNEFAPDVPVAYLLFIPGKQVLQIRRGVSAADAVILAHSSMDDVQEQVARILYADATADGHLSASIGNLFATGDGLAITPKTPRHFIPDEHGVNSRLLARIDEIAKEGIKEGAYPGCQIVVLKDGKEMYNKAFGTHTWGGAVGISANKLPVAVNVPGAGLPVSPTDVYDLASLTKTTATLLAVMKLYDKGRLSLTDRASDYLPWLQDTDKKDITIRQLLLHESGLPSTLLFYQEAIDEDSYAGTLFKAKPDAVHSVQIGTRTWANPKFKFREGLMSKVRTAEHTLQVSDSLWLNRSFKEEYWQKIVKAPLRDRRYRYSCVGFILLQQVVEARTGMSMDAFLEQEFYAPMGLKRTGYLPLQGAATAGSTYAGIVSGNHTPIPKAEIVPSAIDPFLRKTVLQGFVHDESAAFLGGVSGNAGLFSNATEVARIYQMLLNGGELDGKRYLSPETCRVFTTTVSRISRRGLGFDKPDRQNPAKSPCAAAAPSTVYGHTGFTGTCAWVDPTNGLVYVFLCNRIYPDVWNTKLMRLDIRTRIQEAVYQALKQIHN</sequence>
<dbReference type="Gene3D" id="3.40.710.10">
    <property type="entry name" value="DD-peptidase/beta-lactamase superfamily"/>
    <property type="match status" value="1"/>
</dbReference>
<evidence type="ECO:0000256" key="2">
    <source>
        <dbReference type="ARBA" id="ARBA00005336"/>
    </source>
</evidence>
<name>A0A1M6DQT6_9BACE</name>
<dbReference type="GeneID" id="92711619"/>
<dbReference type="Gene3D" id="3.20.20.300">
    <property type="entry name" value="Glycoside hydrolase, family 3, N-terminal domain"/>
    <property type="match status" value="1"/>
</dbReference>
<evidence type="ECO:0000259" key="8">
    <source>
        <dbReference type="Pfam" id="PF00933"/>
    </source>
</evidence>
<evidence type="ECO:0000256" key="1">
    <source>
        <dbReference type="ARBA" id="ARBA00001231"/>
    </source>
</evidence>
<dbReference type="GO" id="GO:0009254">
    <property type="term" value="P:peptidoglycan turnover"/>
    <property type="evidence" value="ECO:0007669"/>
    <property type="project" value="TreeGrafter"/>
</dbReference>
<keyword evidence="4" id="KW-0378">Hydrolase</keyword>
<gene>
    <name evidence="9" type="ORF">SAMN05444350_10767</name>
</gene>
<dbReference type="PANTHER" id="PTHR30480">
    <property type="entry name" value="BETA-HEXOSAMINIDASE-RELATED"/>
    <property type="match status" value="1"/>
</dbReference>
<dbReference type="InterPro" id="IPR017853">
    <property type="entry name" value="GH"/>
</dbReference>
<dbReference type="GO" id="GO:0005975">
    <property type="term" value="P:carbohydrate metabolic process"/>
    <property type="evidence" value="ECO:0007669"/>
    <property type="project" value="InterPro"/>
</dbReference>
<feature type="domain" description="Beta-lactamase-related" evidence="7">
    <location>
        <begin position="612"/>
        <end position="1029"/>
    </location>
</feature>
<dbReference type="InterPro" id="IPR012338">
    <property type="entry name" value="Beta-lactam/transpept-like"/>
</dbReference>
<evidence type="ECO:0000256" key="5">
    <source>
        <dbReference type="ARBA" id="ARBA00023295"/>
    </source>
</evidence>
<dbReference type="GO" id="GO:0004563">
    <property type="term" value="F:beta-N-acetylhexosaminidase activity"/>
    <property type="evidence" value="ECO:0007669"/>
    <property type="project" value="UniProtKB-EC"/>
</dbReference>
<evidence type="ECO:0000256" key="6">
    <source>
        <dbReference type="SAM" id="SignalP"/>
    </source>
</evidence>
<dbReference type="PRINTS" id="PR00133">
    <property type="entry name" value="GLHYDRLASE3"/>
</dbReference>
<dbReference type="InterPro" id="IPR050226">
    <property type="entry name" value="NagZ_Beta-hexosaminidase"/>
</dbReference>
<dbReference type="AlphaFoldDB" id="A0A1M6DQT6"/>
<dbReference type="SUPFAM" id="SSF51445">
    <property type="entry name" value="(Trans)glycosidases"/>
    <property type="match status" value="1"/>
</dbReference>
<dbReference type="InterPro" id="IPR001466">
    <property type="entry name" value="Beta-lactam-related"/>
</dbReference>
<evidence type="ECO:0000256" key="3">
    <source>
        <dbReference type="ARBA" id="ARBA00012663"/>
    </source>
</evidence>
<feature type="signal peptide" evidence="6">
    <location>
        <begin position="1"/>
        <end position="22"/>
    </location>
</feature>
<dbReference type="Pfam" id="PF00933">
    <property type="entry name" value="Glyco_hydro_3"/>
    <property type="match status" value="1"/>
</dbReference>
<dbReference type="eggNOG" id="COG1680">
    <property type="taxonomic scope" value="Bacteria"/>
</dbReference>
<evidence type="ECO:0000313" key="10">
    <source>
        <dbReference type="Proteomes" id="UP000184192"/>
    </source>
</evidence>
<keyword evidence="5" id="KW-0326">Glycosidase</keyword>
<dbReference type="EMBL" id="FQZN01000007">
    <property type="protein sequence ID" value="SHI75555.1"/>
    <property type="molecule type" value="Genomic_DNA"/>
</dbReference>
<protein>
    <recommendedName>
        <fullName evidence="3">beta-N-acetylhexosaminidase</fullName>
        <ecNumber evidence="3">3.2.1.52</ecNumber>
    </recommendedName>
</protein>
<accession>A0A1M6DQT6</accession>
<comment type="similarity">
    <text evidence="2">Belongs to the glycosyl hydrolase 3 family.</text>
</comment>
<reference evidence="10" key="1">
    <citation type="submission" date="2016-11" db="EMBL/GenBank/DDBJ databases">
        <authorList>
            <person name="Varghese N."/>
            <person name="Submissions S."/>
        </authorList>
    </citation>
    <scope>NUCLEOTIDE SEQUENCE [LARGE SCALE GENOMIC DNA]</scope>
    <source>
        <strain evidence="10">DSM 26884</strain>
    </source>
</reference>
<comment type="catalytic activity">
    <reaction evidence="1">
        <text>Hydrolysis of terminal non-reducing N-acetyl-D-hexosamine residues in N-acetyl-beta-D-hexosaminides.</text>
        <dbReference type="EC" id="3.2.1.52"/>
    </reaction>
</comment>
<feature type="chain" id="PRO_5009916799" description="beta-N-acetylhexosaminidase" evidence="6">
    <location>
        <begin position="23"/>
        <end position="1058"/>
    </location>
</feature>
<proteinExistence type="inferred from homology"/>
<evidence type="ECO:0000313" key="9">
    <source>
        <dbReference type="EMBL" id="SHI75555.1"/>
    </source>
</evidence>
<dbReference type="InterPro" id="IPR036962">
    <property type="entry name" value="Glyco_hydro_3_N_sf"/>
</dbReference>
<feature type="domain" description="Glycoside hydrolase family 3 N-terminal" evidence="8">
    <location>
        <begin position="62"/>
        <end position="375"/>
    </location>
</feature>
<dbReference type="InterPro" id="IPR001764">
    <property type="entry name" value="Glyco_hydro_3_N"/>
</dbReference>
<evidence type="ECO:0000259" key="7">
    <source>
        <dbReference type="Pfam" id="PF00144"/>
    </source>
</evidence>